<protein>
    <recommendedName>
        <fullName evidence="1">Peptidase M13 C-terminal domain-containing protein</fullName>
    </recommendedName>
</protein>
<dbReference type="InterPro" id="IPR024079">
    <property type="entry name" value="MetalloPept_cat_dom_sf"/>
</dbReference>
<dbReference type="AlphaFoldDB" id="A0AAV5UHU0"/>
<dbReference type="Gene3D" id="3.40.390.10">
    <property type="entry name" value="Collagenase (Catalytic Domain)"/>
    <property type="match status" value="1"/>
</dbReference>
<dbReference type="InterPro" id="IPR000718">
    <property type="entry name" value="Peptidase_M13"/>
</dbReference>
<reference evidence="2" key="1">
    <citation type="submission" date="2023-10" db="EMBL/GenBank/DDBJ databases">
        <title>Genome assembly of Pristionchus species.</title>
        <authorList>
            <person name="Yoshida K."/>
            <person name="Sommer R.J."/>
        </authorList>
    </citation>
    <scope>NUCLEOTIDE SEQUENCE</scope>
    <source>
        <strain evidence="2">RS0144</strain>
    </source>
</reference>
<evidence type="ECO:0000313" key="3">
    <source>
        <dbReference type="Proteomes" id="UP001432027"/>
    </source>
</evidence>
<dbReference type="SUPFAM" id="SSF55486">
    <property type="entry name" value="Metalloproteases ('zincins'), catalytic domain"/>
    <property type="match status" value="1"/>
</dbReference>
<dbReference type="PROSITE" id="PS51885">
    <property type="entry name" value="NEPRILYSIN"/>
    <property type="match status" value="1"/>
</dbReference>
<sequence>MFDLISNSSPDGGLFGAISWLYGHELYHGGYREVFPVVMPNSPDARFNWPEEEEADLNGMQIAYGVFVKAIGNRIDDIVYPSLVITQRQLFFYANSIYGCNAHSGNTDSGYVYLPDGHYEVNGRLGQLPDFQTTFQCAETDNMFFPESSRCPVGFPTFTS</sequence>
<evidence type="ECO:0000259" key="1">
    <source>
        <dbReference type="Pfam" id="PF01431"/>
    </source>
</evidence>
<name>A0AAV5UHU0_9BILA</name>
<evidence type="ECO:0000313" key="2">
    <source>
        <dbReference type="EMBL" id="GMT06021.1"/>
    </source>
</evidence>
<dbReference type="GO" id="GO:0004222">
    <property type="term" value="F:metalloendopeptidase activity"/>
    <property type="evidence" value="ECO:0007669"/>
    <property type="project" value="InterPro"/>
</dbReference>
<dbReference type="Proteomes" id="UP001432027">
    <property type="component" value="Unassembled WGS sequence"/>
</dbReference>
<dbReference type="Pfam" id="PF01431">
    <property type="entry name" value="Peptidase_M13"/>
    <property type="match status" value="1"/>
</dbReference>
<dbReference type="EMBL" id="BTSX01000006">
    <property type="protein sequence ID" value="GMT06021.1"/>
    <property type="molecule type" value="Genomic_DNA"/>
</dbReference>
<proteinExistence type="predicted"/>
<dbReference type="GO" id="GO:0006508">
    <property type="term" value="P:proteolysis"/>
    <property type="evidence" value="ECO:0007669"/>
    <property type="project" value="InterPro"/>
</dbReference>
<gene>
    <name evidence="2" type="ORF">PENTCL1PPCAC_28195</name>
</gene>
<feature type="domain" description="Peptidase M13 C-terminal" evidence="1">
    <location>
        <begin position="51"/>
        <end position="150"/>
    </location>
</feature>
<organism evidence="2 3">
    <name type="scientific">Pristionchus entomophagus</name>
    <dbReference type="NCBI Taxonomy" id="358040"/>
    <lineage>
        <taxon>Eukaryota</taxon>
        <taxon>Metazoa</taxon>
        <taxon>Ecdysozoa</taxon>
        <taxon>Nematoda</taxon>
        <taxon>Chromadorea</taxon>
        <taxon>Rhabditida</taxon>
        <taxon>Rhabditina</taxon>
        <taxon>Diplogasteromorpha</taxon>
        <taxon>Diplogasteroidea</taxon>
        <taxon>Neodiplogasteridae</taxon>
        <taxon>Pristionchus</taxon>
    </lineage>
</organism>
<comment type="caution">
    <text evidence="2">The sequence shown here is derived from an EMBL/GenBank/DDBJ whole genome shotgun (WGS) entry which is preliminary data.</text>
</comment>
<keyword evidence="3" id="KW-1185">Reference proteome</keyword>
<accession>A0AAV5UHU0</accession>
<dbReference type="InterPro" id="IPR018497">
    <property type="entry name" value="Peptidase_M13_C"/>
</dbReference>